<sequence>INNDGKVSFEEFSLYWHKKVLKLTDHAVVRKVSVLSDTSTGERERRENSLSSNKSPNGSRKGSTAAPPTAPAYVKK</sequence>
<name>A0A0L0FBI2_9EUKA</name>
<dbReference type="PROSITE" id="PS50222">
    <property type="entry name" value="EF_HAND_2"/>
    <property type="match status" value="1"/>
</dbReference>
<evidence type="ECO:0000256" key="1">
    <source>
        <dbReference type="SAM" id="MobiDB-lite"/>
    </source>
</evidence>
<organism evidence="3 4">
    <name type="scientific">Sphaeroforma arctica JP610</name>
    <dbReference type="NCBI Taxonomy" id="667725"/>
    <lineage>
        <taxon>Eukaryota</taxon>
        <taxon>Ichthyosporea</taxon>
        <taxon>Ichthyophonida</taxon>
        <taxon>Sphaeroforma</taxon>
    </lineage>
</organism>
<evidence type="ECO:0000259" key="2">
    <source>
        <dbReference type="PROSITE" id="PS50222"/>
    </source>
</evidence>
<evidence type="ECO:0000313" key="3">
    <source>
        <dbReference type="EMBL" id="KNC74100.1"/>
    </source>
</evidence>
<dbReference type="GO" id="GO:0005509">
    <property type="term" value="F:calcium ion binding"/>
    <property type="evidence" value="ECO:0007669"/>
    <property type="project" value="InterPro"/>
</dbReference>
<evidence type="ECO:0000313" key="4">
    <source>
        <dbReference type="Proteomes" id="UP000054560"/>
    </source>
</evidence>
<protein>
    <recommendedName>
        <fullName evidence="2">EF-hand domain-containing protein</fullName>
    </recommendedName>
</protein>
<keyword evidence="4" id="KW-1185">Reference proteome</keyword>
<dbReference type="Proteomes" id="UP000054560">
    <property type="component" value="Unassembled WGS sequence"/>
</dbReference>
<dbReference type="InterPro" id="IPR002048">
    <property type="entry name" value="EF_hand_dom"/>
</dbReference>
<gene>
    <name evidence="3" type="ORF">SARC_13343</name>
</gene>
<feature type="region of interest" description="Disordered" evidence="1">
    <location>
        <begin position="34"/>
        <end position="76"/>
    </location>
</feature>
<dbReference type="GeneID" id="25913847"/>
<dbReference type="EMBL" id="KQ244766">
    <property type="protein sequence ID" value="KNC74100.1"/>
    <property type="molecule type" value="Genomic_DNA"/>
</dbReference>
<dbReference type="AlphaFoldDB" id="A0A0L0FBI2"/>
<dbReference type="RefSeq" id="XP_014148002.1">
    <property type="nucleotide sequence ID" value="XM_014292527.1"/>
</dbReference>
<feature type="domain" description="EF-hand" evidence="2">
    <location>
        <begin position="1"/>
        <end position="22"/>
    </location>
</feature>
<proteinExistence type="predicted"/>
<reference evidence="3 4" key="1">
    <citation type="submission" date="2011-02" db="EMBL/GenBank/DDBJ databases">
        <title>The Genome Sequence of Sphaeroforma arctica JP610.</title>
        <authorList>
            <consortium name="The Broad Institute Genome Sequencing Platform"/>
            <person name="Russ C."/>
            <person name="Cuomo C."/>
            <person name="Young S.K."/>
            <person name="Zeng Q."/>
            <person name="Gargeya S."/>
            <person name="Alvarado L."/>
            <person name="Berlin A."/>
            <person name="Chapman S.B."/>
            <person name="Chen Z."/>
            <person name="Freedman E."/>
            <person name="Gellesch M."/>
            <person name="Goldberg J."/>
            <person name="Griggs A."/>
            <person name="Gujja S."/>
            <person name="Heilman E."/>
            <person name="Heiman D."/>
            <person name="Howarth C."/>
            <person name="Mehta T."/>
            <person name="Neiman D."/>
            <person name="Pearson M."/>
            <person name="Roberts A."/>
            <person name="Saif S."/>
            <person name="Shea T."/>
            <person name="Shenoy N."/>
            <person name="Sisk P."/>
            <person name="Stolte C."/>
            <person name="Sykes S."/>
            <person name="White J."/>
            <person name="Yandava C."/>
            <person name="Burger G."/>
            <person name="Gray M.W."/>
            <person name="Holland P.W.H."/>
            <person name="King N."/>
            <person name="Lang F.B.F."/>
            <person name="Roger A.J."/>
            <person name="Ruiz-Trillo I."/>
            <person name="Haas B."/>
            <person name="Nusbaum C."/>
            <person name="Birren B."/>
        </authorList>
    </citation>
    <scope>NUCLEOTIDE SEQUENCE [LARGE SCALE GENOMIC DNA]</scope>
    <source>
        <strain evidence="3 4">JP610</strain>
    </source>
</reference>
<feature type="compositionally biased region" description="Polar residues" evidence="1">
    <location>
        <begin position="49"/>
        <end position="62"/>
    </location>
</feature>
<accession>A0A0L0FBI2</accession>
<feature type="non-terminal residue" evidence="3">
    <location>
        <position position="1"/>
    </location>
</feature>